<proteinExistence type="predicted"/>
<dbReference type="CDD" id="cd06558">
    <property type="entry name" value="crotonase-like"/>
    <property type="match status" value="1"/>
</dbReference>
<dbReference type="RefSeq" id="XP_025351276.1">
    <property type="nucleotide sequence ID" value="XM_025490115.1"/>
</dbReference>
<accession>A0A316UFT7</accession>
<dbReference type="SUPFAM" id="SSF52096">
    <property type="entry name" value="ClpP/crotonase"/>
    <property type="match status" value="1"/>
</dbReference>
<reference evidence="2 3" key="1">
    <citation type="journal article" date="2018" name="Mol. Biol. Evol.">
        <title>Broad Genomic Sampling Reveals a Smut Pathogenic Ancestry of the Fungal Clade Ustilaginomycotina.</title>
        <authorList>
            <person name="Kijpornyongpan T."/>
            <person name="Mondo S.J."/>
            <person name="Barry K."/>
            <person name="Sandor L."/>
            <person name="Lee J."/>
            <person name="Lipzen A."/>
            <person name="Pangilinan J."/>
            <person name="LaButti K."/>
            <person name="Hainaut M."/>
            <person name="Henrissat B."/>
            <person name="Grigoriev I.V."/>
            <person name="Spatafora J.W."/>
            <person name="Aime M.C."/>
        </authorList>
    </citation>
    <scope>NUCLEOTIDE SEQUENCE [LARGE SCALE GENOMIC DNA]</scope>
    <source>
        <strain evidence="2 3">MCA 4718</strain>
    </source>
</reference>
<dbReference type="AlphaFoldDB" id="A0A316UFT7"/>
<dbReference type="Pfam" id="PF00378">
    <property type="entry name" value="ECH_1"/>
    <property type="match status" value="1"/>
</dbReference>
<organism evidence="2 3">
    <name type="scientific">Pseudomicrostroma glucosiphilum</name>
    <dbReference type="NCBI Taxonomy" id="1684307"/>
    <lineage>
        <taxon>Eukaryota</taxon>
        <taxon>Fungi</taxon>
        <taxon>Dikarya</taxon>
        <taxon>Basidiomycota</taxon>
        <taxon>Ustilaginomycotina</taxon>
        <taxon>Exobasidiomycetes</taxon>
        <taxon>Microstromatales</taxon>
        <taxon>Microstromatales incertae sedis</taxon>
        <taxon>Pseudomicrostroma</taxon>
    </lineage>
</organism>
<dbReference type="GO" id="GO:0005777">
    <property type="term" value="C:peroxisome"/>
    <property type="evidence" value="ECO:0007669"/>
    <property type="project" value="TreeGrafter"/>
</dbReference>
<feature type="compositionally biased region" description="Low complexity" evidence="1">
    <location>
        <begin position="22"/>
        <end position="47"/>
    </location>
</feature>
<dbReference type="PANTHER" id="PTHR11941">
    <property type="entry name" value="ENOYL-COA HYDRATASE-RELATED"/>
    <property type="match status" value="1"/>
</dbReference>
<dbReference type="Gene3D" id="3.90.226.10">
    <property type="entry name" value="2-enoyl-CoA Hydratase, Chain A, domain 1"/>
    <property type="match status" value="1"/>
</dbReference>
<dbReference type="InterPro" id="IPR001753">
    <property type="entry name" value="Enoyl-CoA_hydra/iso"/>
</dbReference>
<protein>
    <submittedName>
        <fullName evidence="2">ClpP/crotonase</fullName>
    </submittedName>
</protein>
<dbReference type="Proteomes" id="UP000245942">
    <property type="component" value="Unassembled WGS sequence"/>
</dbReference>
<dbReference type="GeneID" id="37011849"/>
<dbReference type="OrthoDB" id="1696280at2759"/>
<sequence length="390" mass="41250">MGFKSRVEGEKAGEVLVELSLAGASPTSGTPTGSSTSSGSQPAASSPYPTPPSPASSSGSASSKGKEQSEAAPIFILTLLSRQTPDNRLTPQLLTATLAALEHLSDLWESSLLPAQPSPPAAPIGAALVITGTTSGATSKFFSNGLDFESAITTMGFFDLYLFPVYEKLMTFPIPVVASIGGHCFAAGWGLMAACDYAVMGGKGFMSMNEIDFGAQIPPGLFAPLSKRIAPSPSLRNRVVLQGERFPGAEALKCGFIDEHLPQAGPKEVLDRAVELGRKWASKSGRGVWGENKVSDSVALSNDGSVALEPRLTTQVLVPLLLVAHHVHRPARGTTHKVRSYTQQALSRDYSGDSRSRALACRCNLSLPQCSILFSVYLMPYLTLSVPERR</sequence>
<evidence type="ECO:0000313" key="2">
    <source>
        <dbReference type="EMBL" id="PWN24116.1"/>
    </source>
</evidence>
<dbReference type="EMBL" id="KZ819321">
    <property type="protein sequence ID" value="PWN24116.1"/>
    <property type="molecule type" value="Genomic_DNA"/>
</dbReference>
<dbReference type="STRING" id="1684307.A0A316UFT7"/>
<name>A0A316UFT7_9BASI</name>
<keyword evidence="3" id="KW-1185">Reference proteome</keyword>
<dbReference type="PANTHER" id="PTHR11941:SF75">
    <property type="entry name" value="ENOYL-COA HYDRATASE_ISOMERASE FAMILY PROTEIN"/>
    <property type="match status" value="1"/>
</dbReference>
<dbReference type="GO" id="GO:0006635">
    <property type="term" value="P:fatty acid beta-oxidation"/>
    <property type="evidence" value="ECO:0007669"/>
    <property type="project" value="TreeGrafter"/>
</dbReference>
<evidence type="ECO:0000256" key="1">
    <source>
        <dbReference type="SAM" id="MobiDB-lite"/>
    </source>
</evidence>
<evidence type="ECO:0000313" key="3">
    <source>
        <dbReference type="Proteomes" id="UP000245942"/>
    </source>
</evidence>
<dbReference type="InterPro" id="IPR029045">
    <property type="entry name" value="ClpP/crotonase-like_dom_sf"/>
</dbReference>
<feature type="region of interest" description="Disordered" evidence="1">
    <location>
        <begin position="18"/>
        <end position="65"/>
    </location>
</feature>
<dbReference type="GO" id="GO:0004165">
    <property type="term" value="F:delta(3)-delta(2)-enoyl-CoA isomerase activity"/>
    <property type="evidence" value="ECO:0007669"/>
    <property type="project" value="TreeGrafter"/>
</dbReference>
<gene>
    <name evidence="2" type="ORF">BCV69DRAFT_244539</name>
</gene>